<dbReference type="EMBL" id="CP065383">
    <property type="protein sequence ID" value="QPM67751.1"/>
    <property type="molecule type" value="Genomic_DNA"/>
</dbReference>
<evidence type="ECO:0000313" key="1">
    <source>
        <dbReference type="EMBL" id="QPM67751.1"/>
    </source>
</evidence>
<protein>
    <submittedName>
        <fullName evidence="1">Uncharacterized protein</fullName>
    </submittedName>
</protein>
<organism evidence="1 2">
    <name type="scientific">Atribacter laminatus</name>
    <dbReference type="NCBI Taxonomy" id="2847778"/>
    <lineage>
        <taxon>Bacteria</taxon>
        <taxon>Pseudomonadati</taxon>
        <taxon>Atribacterota</taxon>
        <taxon>Atribacteria</taxon>
        <taxon>Atribacterales</taxon>
        <taxon>Atribacteraceae</taxon>
        <taxon>Atribacter</taxon>
    </lineage>
</organism>
<dbReference type="RefSeq" id="WP_218112937.1">
    <property type="nucleotide sequence ID" value="NZ_CP065383.1"/>
</dbReference>
<gene>
    <name evidence="1" type="ORF">RT761_00963</name>
</gene>
<dbReference type="KEGG" id="alam:RT761_00963"/>
<dbReference type="Proteomes" id="UP000594463">
    <property type="component" value="Chromosome"/>
</dbReference>
<name>A0A7T1AKT6_ATRLM</name>
<accession>A0A7T1AKT6</accession>
<proteinExistence type="predicted"/>
<evidence type="ECO:0000313" key="2">
    <source>
        <dbReference type="Proteomes" id="UP000594463"/>
    </source>
</evidence>
<sequence length="209" mass="24815">MKKFIAIGSVLVILFITLTGVSFAEGRNGPVFINEMRIHQKMYMLLLSEKFTPELTSDWETELNRRDALRGEIIQLHKNKEPINRILENLEEIKNRLKILEEKIDKRKTPVGPEMDEEKMHLEKEKPNFRKGPRFPQQRFLDQKNQLFFKNQGVAMEKNRELFKKFTEAVEIGDEVQIKSILPLLFQQLQESNQQLEEHLEILKNRNEE</sequence>
<reference evidence="1 2" key="1">
    <citation type="journal article" date="2021" name="Nat. Commun.">
        <title>Isolation of a member of the candidate phylum Atribacteria reveals a unique cell membrane structure.</title>
        <authorList>
            <person name="Taiki K."/>
            <person name="Nobu M.K."/>
            <person name="Kusada H."/>
            <person name="Meng X.-Y."/>
            <person name="Hosoki N."/>
            <person name="Uematsu K."/>
            <person name="Yoshioka H."/>
            <person name="Kamagata Y."/>
            <person name="Tamaki H."/>
        </authorList>
    </citation>
    <scope>NUCLEOTIDE SEQUENCE [LARGE SCALE GENOMIC DNA]</scope>
    <source>
        <strain evidence="1 2">RT761</strain>
    </source>
</reference>
<dbReference type="AlphaFoldDB" id="A0A7T1AKT6"/>
<keyword evidence="2" id="KW-1185">Reference proteome</keyword>